<dbReference type="PANTHER" id="PTHR10556">
    <property type="entry name" value="3-OXO-5-ALPHA-STEROID 4-DEHYDROGENASE"/>
    <property type="match status" value="1"/>
</dbReference>
<sequence length="297" mass="33715">MDSLLSQIPHIPGFLPITRENYDLLLTYWKWFPIIGIIQLLTPFYPTGKTSLPTSRFNIPGRLAWITMELLSPVLLLTTSLLVSTQVSHTSLPLQNILLIAMYLIHYSNRALIGPLLNNAMSPVHLLIWLLGIGFNFVNPVLIGGWLGGYGRVTSSTSTFFLGAGVWAVGFYGNLYHERILRGIRTKYIKISHKDKKEKDSIDKISDDVRIVTGRVYMIPRGGLFEYVLFPHYFCEWVEWAGFTLAAGGIDCLPALLFVTNEISTMLPRALQGKRWYKEKFGKKLPKDRKVVIPFLL</sequence>
<name>A0A3N4MJ62_9PEZI</name>
<dbReference type="EMBL" id="ML121529">
    <property type="protein sequence ID" value="RPB28495.1"/>
    <property type="molecule type" value="Genomic_DNA"/>
</dbReference>
<reference evidence="8 9" key="1">
    <citation type="journal article" date="2018" name="Nat. Ecol. Evol.">
        <title>Pezizomycetes genomes reveal the molecular basis of ectomycorrhizal truffle lifestyle.</title>
        <authorList>
            <person name="Murat C."/>
            <person name="Payen T."/>
            <person name="Noel B."/>
            <person name="Kuo A."/>
            <person name="Morin E."/>
            <person name="Chen J."/>
            <person name="Kohler A."/>
            <person name="Krizsan K."/>
            <person name="Balestrini R."/>
            <person name="Da Silva C."/>
            <person name="Montanini B."/>
            <person name="Hainaut M."/>
            <person name="Levati E."/>
            <person name="Barry K.W."/>
            <person name="Belfiori B."/>
            <person name="Cichocki N."/>
            <person name="Clum A."/>
            <person name="Dockter R.B."/>
            <person name="Fauchery L."/>
            <person name="Guy J."/>
            <person name="Iotti M."/>
            <person name="Le Tacon F."/>
            <person name="Lindquist E.A."/>
            <person name="Lipzen A."/>
            <person name="Malagnac F."/>
            <person name="Mello A."/>
            <person name="Molinier V."/>
            <person name="Miyauchi S."/>
            <person name="Poulain J."/>
            <person name="Riccioni C."/>
            <person name="Rubini A."/>
            <person name="Sitrit Y."/>
            <person name="Splivallo R."/>
            <person name="Traeger S."/>
            <person name="Wang M."/>
            <person name="Zifcakova L."/>
            <person name="Wipf D."/>
            <person name="Zambonelli A."/>
            <person name="Paolocci F."/>
            <person name="Nowrousian M."/>
            <person name="Ottonello S."/>
            <person name="Baldrian P."/>
            <person name="Spatafora J.W."/>
            <person name="Henrissat B."/>
            <person name="Nagy L.G."/>
            <person name="Aury J.M."/>
            <person name="Wincker P."/>
            <person name="Grigoriev I.V."/>
            <person name="Bonfante P."/>
            <person name="Martin F.M."/>
        </authorList>
    </citation>
    <scope>NUCLEOTIDE SEQUENCE [LARGE SCALE GENOMIC DNA]</scope>
    <source>
        <strain evidence="8 9">ATCC MYA-4762</strain>
    </source>
</reference>
<dbReference type="InParanoid" id="A0A3N4MJ62"/>
<protein>
    <submittedName>
        <fullName evidence="8">3-oxo-5-alpha-steroid 4-dehydrogenase</fullName>
    </submittedName>
</protein>
<evidence type="ECO:0000256" key="6">
    <source>
        <dbReference type="SAM" id="Phobius"/>
    </source>
</evidence>
<dbReference type="AlphaFoldDB" id="A0A3N4MJ62"/>
<evidence type="ECO:0000313" key="9">
    <source>
        <dbReference type="Proteomes" id="UP000267821"/>
    </source>
</evidence>
<dbReference type="InterPro" id="IPR016636">
    <property type="entry name" value="3-oxo-5-alpha-steroid_4-DH"/>
</dbReference>
<keyword evidence="5 6" id="KW-0472">Membrane</keyword>
<feature type="transmembrane region" description="Helical" evidence="6">
    <location>
        <begin position="159"/>
        <end position="177"/>
    </location>
</feature>
<feature type="transmembrane region" description="Helical" evidence="6">
    <location>
        <begin position="126"/>
        <end position="147"/>
    </location>
</feature>
<dbReference type="InterPro" id="IPR001104">
    <property type="entry name" value="3-oxo-5_a-steroid_4-DH_C"/>
</dbReference>
<dbReference type="OrthoDB" id="5788137at2759"/>
<feature type="transmembrane region" description="Helical" evidence="6">
    <location>
        <begin position="28"/>
        <end position="47"/>
    </location>
</feature>
<dbReference type="GO" id="GO:0008202">
    <property type="term" value="P:steroid metabolic process"/>
    <property type="evidence" value="ECO:0007669"/>
    <property type="project" value="InterPro"/>
</dbReference>
<dbReference type="Pfam" id="PF02544">
    <property type="entry name" value="Steroid_dh"/>
    <property type="match status" value="1"/>
</dbReference>
<comment type="similarity">
    <text evidence="2">Belongs to the steroid 5-alpha reductase family.</text>
</comment>
<evidence type="ECO:0000256" key="1">
    <source>
        <dbReference type="ARBA" id="ARBA00004141"/>
    </source>
</evidence>
<dbReference type="PROSITE" id="PS50244">
    <property type="entry name" value="S5A_REDUCTASE"/>
    <property type="match status" value="1"/>
</dbReference>
<keyword evidence="4 6" id="KW-1133">Transmembrane helix</keyword>
<comment type="subcellular location">
    <subcellularLocation>
        <location evidence="1">Membrane</location>
        <topology evidence="1">Multi-pass membrane protein</topology>
    </subcellularLocation>
</comment>
<dbReference type="PIRSF" id="PIRSF015596">
    <property type="entry name" value="5_alpha-SR2"/>
    <property type="match status" value="1"/>
</dbReference>
<evidence type="ECO:0000313" key="8">
    <source>
        <dbReference type="EMBL" id="RPB28495.1"/>
    </source>
</evidence>
<accession>A0A3N4MJ62</accession>
<feature type="domain" description="3-oxo-5-alpha-steroid 4-dehydrogenase C-terminal" evidence="7">
    <location>
        <begin position="214"/>
        <end position="297"/>
    </location>
</feature>
<keyword evidence="9" id="KW-1185">Reference proteome</keyword>
<gene>
    <name evidence="8" type="ORF">L211DRAFT_818212</name>
</gene>
<evidence type="ECO:0000256" key="3">
    <source>
        <dbReference type="ARBA" id="ARBA00022692"/>
    </source>
</evidence>
<evidence type="ECO:0000259" key="7">
    <source>
        <dbReference type="Pfam" id="PF02544"/>
    </source>
</evidence>
<feature type="transmembrane region" description="Helical" evidence="6">
    <location>
        <begin position="59"/>
        <end position="81"/>
    </location>
</feature>
<organism evidence="8 9">
    <name type="scientific">Terfezia boudieri ATCC MYA-4762</name>
    <dbReference type="NCBI Taxonomy" id="1051890"/>
    <lineage>
        <taxon>Eukaryota</taxon>
        <taxon>Fungi</taxon>
        <taxon>Dikarya</taxon>
        <taxon>Ascomycota</taxon>
        <taxon>Pezizomycotina</taxon>
        <taxon>Pezizomycetes</taxon>
        <taxon>Pezizales</taxon>
        <taxon>Pezizaceae</taxon>
        <taxon>Terfezia</taxon>
    </lineage>
</organism>
<evidence type="ECO:0000256" key="5">
    <source>
        <dbReference type="ARBA" id="ARBA00023136"/>
    </source>
</evidence>
<dbReference type="InterPro" id="IPR039357">
    <property type="entry name" value="SRD5A/TECR"/>
</dbReference>
<evidence type="ECO:0000256" key="2">
    <source>
        <dbReference type="ARBA" id="ARBA00007742"/>
    </source>
</evidence>
<dbReference type="GO" id="GO:0016020">
    <property type="term" value="C:membrane"/>
    <property type="evidence" value="ECO:0007669"/>
    <property type="project" value="UniProtKB-SubCell"/>
</dbReference>
<dbReference type="PANTHER" id="PTHR10556:SF43">
    <property type="entry name" value="STEROID 5-ALPHA-REDUCTASE DET2"/>
    <property type="match status" value="1"/>
</dbReference>
<dbReference type="Proteomes" id="UP000267821">
    <property type="component" value="Unassembled WGS sequence"/>
</dbReference>
<proteinExistence type="inferred from homology"/>
<dbReference type="GO" id="GO:0003865">
    <property type="term" value="F:3-oxo-5-alpha-steroid 4-dehydrogenase activity"/>
    <property type="evidence" value="ECO:0007669"/>
    <property type="project" value="InterPro"/>
</dbReference>
<evidence type="ECO:0000256" key="4">
    <source>
        <dbReference type="ARBA" id="ARBA00022989"/>
    </source>
</evidence>
<dbReference type="STRING" id="1051890.A0A3N4MJ62"/>
<keyword evidence="3 6" id="KW-0812">Transmembrane</keyword>